<keyword evidence="6" id="KW-1185">Reference proteome</keyword>
<evidence type="ECO:0000256" key="1">
    <source>
        <dbReference type="ARBA" id="ARBA00022737"/>
    </source>
</evidence>
<dbReference type="InterPro" id="IPR002110">
    <property type="entry name" value="Ankyrin_rpt"/>
</dbReference>
<sequence length="553" mass="63025">MVESFTGPLDLRFTINDEGMFPLFIATFMGHTEIVKFLLKHKDQLALLNINQRDASGVNCFWVAAYHNQARIMRLLYQHGIDVKIKNDIGSNPMHIAVKKKNREALQELIEMGFPIDEEKQNGVTALGIAVHNNDIGTMKVLIKAGADINHVSLKQNPGISALSIAVKHKSYKAGEVLVKRGAQAYYKSLPSMLADHSPIFLAIKQRDQAFLELFCDKFHIELASMVTSQGLNPLHFAYQMACHDCVSLLSTRCQINLLDSEDPQHETLIMKYLTNVKFPGAFKLVDKLIQQGANVNYQNSPPNGKTALHICLMKRLTDSVNYLLNCKDLNPHLEDHSGKDCCFYFNILPESIKAKIDKRAIFQQCDPKNRTPFKPKSQFESTLKPISELNNRIKGEFSASKLLQEYDKIREKYTMHKSIDDIKPPPVLDSSFEQEEERKEKKRNQSQLIGNQSSLISVIQSTFPDDKKLQQKLITTINNESEPSKLKQQFTPKIEQNKQKFFPTISQSTMYHNYGDSRKTLMEDLNMQFPESSTIFNKNRAKQLANEQVTLV</sequence>
<feature type="repeat" description="ANK" evidence="3">
    <location>
        <begin position="89"/>
        <end position="121"/>
    </location>
</feature>
<feature type="region of interest" description="Disordered" evidence="4">
    <location>
        <begin position="420"/>
        <end position="449"/>
    </location>
</feature>
<feature type="repeat" description="ANK" evidence="3">
    <location>
        <begin position="18"/>
        <end position="50"/>
    </location>
</feature>
<proteinExistence type="predicted"/>
<dbReference type="OrthoDB" id="298286at2759"/>
<dbReference type="InterPro" id="IPR036770">
    <property type="entry name" value="Ankyrin_rpt-contain_sf"/>
</dbReference>
<dbReference type="Proteomes" id="UP000785679">
    <property type="component" value="Unassembled WGS sequence"/>
</dbReference>
<dbReference type="Pfam" id="PF00023">
    <property type="entry name" value="Ank"/>
    <property type="match status" value="1"/>
</dbReference>
<dbReference type="SMART" id="SM00248">
    <property type="entry name" value="ANK"/>
    <property type="match status" value="8"/>
</dbReference>
<evidence type="ECO:0000256" key="2">
    <source>
        <dbReference type="ARBA" id="ARBA00023043"/>
    </source>
</evidence>
<organism evidence="5 6">
    <name type="scientific">Halteria grandinella</name>
    <dbReference type="NCBI Taxonomy" id="5974"/>
    <lineage>
        <taxon>Eukaryota</taxon>
        <taxon>Sar</taxon>
        <taxon>Alveolata</taxon>
        <taxon>Ciliophora</taxon>
        <taxon>Intramacronucleata</taxon>
        <taxon>Spirotrichea</taxon>
        <taxon>Stichotrichia</taxon>
        <taxon>Sporadotrichida</taxon>
        <taxon>Halteriidae</taxon>
        <taxon>Halteria</taxon>
    </lineage>
</organism>
<evidence type="ECO:0008006" key="7">
    <source>
        <dbReference type="Google" id="ProtNLM"/>
    </source>
</evidence>
<comment type="caution">
    <text evidence="5">The sequence shown here is derived from an EMBL/GenBank/DDBJ whole genome shotgun (WGS) entry which is preliminary data.</text>
</comment>
<dbReference type="EMBL" id="RRYP01001010">
    <property type="protein sequence ID" value="TNV86532.1"/>
    <property type="molecule type" value="Genomic_DNA"/>
</dbReference>
<name>A0A8J8P3P8_HALGN</name>
<dbReference type="Pfam" id="PF12796">
    <property type="entry name" value="Ank_2"/>
    <property type="match status" value="1"/>
</dbReference>
<dbReference type="PROSITE" id="PS50088">
    <property type="entry name" value="ANK_REPEAT"/>
    <property type="match status" value="3"/>
</dbReference>
<evidence type="ECO:0000313" key="6">
    <source>
        <dbReference type="Proteomes" id="UP000785679"/>
    </source>
</evidence>
<accession>A0A8J8P3P8</accession>
<dbReference type="PANTHER" id="PTHR24198">
    <property type="entry name" value="ANKYRIN REPEAT AND PROTEIN KINASE DOMAIN-CONTAINING PROTEIN"/>
    <property type="match status" value="1"/>
</dbReference>
<evidence type="ECO:0000313" key="5">
    <source>
        <dbReference type="EMBL" id="TNV86532.1"/>
    </source>
</evidence>
<dbReference type="AlphaFoldDB" id="A0A8J8P3P8"/>
<reference evidence="5" key="1">
    <citation type="submission" date="2019-06" db="EMBL/GenBank/DDBJ databases">
        <authorList>
            <person name="Zheng W."/>
        </authorList>
    </citation>
    <scope>NUCLEOTIDE SEQUENCE</scope>
    <source>
        <strain evidence="5">QDHG01</strain>
    </source>
</reference>
<gene>
    <name evidence="5" type="ORF">FGO68_gene15003</name>
</gene>
<dbReference type="Gene3D" id="1.25.40.20">
    <property type="entry name" value="Ankyrin repeat-containing domain"/>
    <property type="match status" value="2"/>
</dbReference>
<protein>
    <recommendedName>
        <fullName evidence="7">Ankyrin repeat domain-containing protein</fullName>
    </recommendedName>
</protein>
<dbReference type="PANTHER" id="PTHR24198:SF165">
    <property type="entry name" value="ANKYRIN REPEAT-CONTAINING PROTEIN-RELATED"/>
    <property type="match status" value="1"/>
</dbReference>
<dbReference type="SUPFAM" id="SSF48403">
    <property type="entry name" value="Ankyrin repeat"/>
    <property type="match status" value="1"/>
</dbReference>
<evidence type="ECO:0000256" key="3">
    <source>
        <dbReference type="PROSITE-ProRule" id="PRU00023"/>
    </source>
</evidence>
<evidence type="ECO:0000256" key="4">
    <source>
        <dbReference type="SAM" id="MobiDB-lite"/>
    </source>
</evidence>
<keyword evidence="2 3" id="KW-0040">ANK repeat</keyword>
<feature type="repeat" description="ANK" evidence="3">
    <location>
        <begin position="122"/>
        <end position="154"/>
    </location>
</feature>
<keyword evidence="1" id="KW-0677">Repeat</keyword>
<dbReference type="PROSITE" id="PS50297">
    <property type="entry name" value="ANK_REP_REGION"/>
    <property type="match status" value="2"/>
</dbReference>